<dbReference type="VEuPathDB" id="FungiDB:RhiirA1_468827"/>
<dbReference type="AlphaFoldDB" id="A0A2N1MT96"/>
<dbReference type="PANTHER" id="PTHR44329">
    <property type="entry name" value="SERINE/THREONINE-PROTEIN KINASE TNNI3K-RELATED"/>
    <property type="match status" value="1"/>
</dbReference>
<reference evidence="4 5" key="2">
    <citation type="submission" date="2017-10" db="EMBL/GenBank/DDBJ databases">
        <title>Extensive intraspecific genome diversity in a model arbuscular mycorrhizal fungus.</title>
        <authorList>
            <person name="Chen E.C.H."/>
            <person name="Morin E."/>
            <person name="Baudet D."/>
            <person name="Noel J."/>
            <person name="Ndikumana S."/>
            <person name="Charron P."/>
            <person name="St-Onge C."/>
            <person name="Giorgi J."/>
            <person name="Grigoriev I.V."/>
            <person name="Roux C."/>
            <person name="Martin F.M."/>
            <person name="Corradi N."/>
        </authorList>
    </citation>
    <scope>NUCLEOTIDE SEQUENCE [LARGE SCALE GENOMIC DNA]</scope>
    <source>
        <strain evidence="4 5">C2</strain>
    </source>
</reference>
<evidence type="ECO:0000259" key="3">
    <source>
        <dbReference type="PROSITE" id="PS50011"/>
    </source>
</evidence>
<reference evidence="4 5" key="1">
    <citation type="submission" date="2016-04" db="EMBL/GenBank/DDBJ databases">
        <title>Genome analyses suggest a sexual origin of heterokaryosis in a supposedly ancient asexual fungus.</title>
        <authorList>
            <person name="Ropars J."/>
            <person name="Sedzielewska K."/>
            <person name="Noel J."/>
            <person name="Charron P."/>
            <person name="Farinelli L."/>
            <person name="Marton T."/>
            <person name="Kruger M."/>
            <person name="Pelin A."/>
            <person name="Brachmann A."/>
            <person name="Corradi N."/>
        </authorList>
    </citation>
    <scope>NUCLEOTIDE SEQUENCE [LARGE SCALE GENOMIC DNA]</scope>
    <source>
        <strain evidence="4 5">C2</strain>
    </source>
</reference>
<evidence type="ECO:0000313" key="4">
    <source>
        <dbReference type="EMBL" id="PKK64849.1"/>
    </source>
</evidence>
<dbReference type="GO" id="GO:0004674">
    <property type="term" value="F:protein serine/threonine kinase activity"/>
    <property type="evidence" value="ECO:0007669"/>
    <property type="project" value="TreeGrafter"/>
</dbReference>
<dbReference type="PANTHER" id="PTHR44329:SF298">
    <property type="entry name" value="MIXED LINEAGE KINASE DOMAIN-LIKE PROTEIN"/>
    <property type="match status" value="1"/>
</dbReference>
<organism evidence="4 5">
    <name type="scientific">Rhizophagus irregularis</name>
    <dbReference type="NCBI Taxonomy" id="588596"/>
    <lineage>
        <taxon>Eukaryota</taxon>
        <taxon>Fungi</taxon>
        <taxon>Fungi incertae sedis</taxon>
        <taxon>Mucoromycota</taxon>
        <taxon>Glomeromycotina</taxon>
        <taxon>Glomeromycetes</taxon>
        <taxon>Glomerales</taxon>
        <taxon>Glomeraceae</taxon>
        <taxon>Rhizophagus</taxon>
    </lineage>
</organism>
<dbReference type="EMBL" id="LLXL01001367">
    <property type="protein sequence ID" value="PKK64849.1"/>
    <property type="molecule type" value="Genomic_DNA"/>
</dbReference>
<dbReference type="InterPro" id="IPR000719">
    <property type="entry name" value="Prot_kinase_dom"/>
</dbReference>
<evidence type="ECO:0000256" key="2">
    <source>
        <dbReference type="ARBA" id="ARBA00022840"/>
    </source>
</evidence>
<dbReference type="VEuPathDB" id="FungiDB:FUN_003880"/>
<protein>
    <recommendedName>
        <fullName evidence="3">Protein kinase domain-containing protein</fullName>
    </recommendedName>
</protein>
<evidence type="ECO:0000313" key="5">
    <source>
        <dbReference type="Proteomes" id="UP000233469"/>
    </source>
</evidence>
<dbReference type="VEuPathDB" id="FungiDB:RhiirFUN_010050"/>
<name>A0A2N1MT96_9GLOM</name>
<comment type="caution">
    <text evidence="4">The sequence shown here is derived from an EMBL/GenBank/DDBJ whole genome shotgun (WGS) entry which is preliminary data.</text>
</comment>
<gene>
    <name evidence="4" type="ORF">RhiirC2_786935</name>
</gene>
<dbReference type="Gene3D" id="1.10.510.10">
    <property type="entry name" value="Transferase(Phosphotransferase) domain 1"/>
    <property type="match status" value="1"/>
</dbReference>
<proteinExistence type="predicted"/>
<dbReference type="GO" id="GO:0005524">
    <property type="term" value="F:ATP binding"/>
    <property type="evidence" value="ECO:0007669"/>
    <property type="project" value="UniProtKB-KW"/>
</dbReference>
<keyword evidence="2" id="KW-0067">ATP-binding</keyword>
<keyword evidence="1" id="KW-0547">Nucleotide-binding</keyword>
<evidence type="ECO:0000256" key="1">
    <source>
        <dbReference type="ARBA" id="ARBA00022741"/>
    </source>
</evidence>
<sequence>MGDLFRQIKYFIFYFANIEFIIDNEGFEKCCAECGTIYTNIQYKWCKPCQTNHLKNNFVNWTSGDKTIDHFIQETQLKIDPTDLVFEWIPYDQFNDVEKIGEDNFATVYLAKWEDGPLIWNSVKYTRDSSKAITLIRIYNSQIMVDDFLNKVKKYRSHNIFEICGITQKPHTKDYVIISSNYKYSNVHCLKCDEIYKVKWCKPCQIKLLNDYINSGNKKIDNHIQEMQLKINLPTDLVFEWIPYVQFNIVKKEREDNFASVYSAEWEDGPLIWNPIKYYTRDSNKIITLIHINNSPIMIDDFLNKMKKYESNNKYFGISQDPQGDYVIISNNYYNNKNCLNCDRIYTNTVDMWCKPCQTNYLKKNFSDWTSEDQGIDNLIREMQLKINQSTDLVFEWIPYHQFYYVKKIREDNFASVYSATWEDGPLIWNSIKYTRDSTTEINLIRINLQDNFLNEAKKYISHNIYLRIYGISQNPNTGDYIIIFNYDKYYKEHSETYCSKCGKIYTYIWYKWCKPCTISSLEENFTNWIRKDEKIFNLIQNMHSRIFYPTDIVFEWIPYNQFNNIKVIYKGYLYLAMWEDGPLLYDSNKYIRKSKKVVLKYLNNLTYFDELLNNNKIKIYGISQITYTKNYVIVIDNEDFEIYFQKYCIKCNEIYTYIQHEWCKPCELNYLKYNLTKFGKNEKINKFVYEVQLEIKYPSDIVFEWIPYEQFNDIKEKDDLIYSAIWKNGPLYWNEVEYTRNLDKEVVLKHVYNLQNTINEFLNQIKYNRNNGIFKIYGISQNSYTKNYIIVLDNDFGKYCVKCNKMYLDVQNKWCRTCKINFLRKNFTNWTSGNEKIDNFIQEMQLKIFFYNDIILEWVSYNQLYNIKEIKKDCFSTLYSAIWKDKVIFIKYLYNSQNSINEFLNEVKLYSIYFESDKLKIYGISQNPDTKYYIIIFYSKYLKYCIKCNKIYTFTEYDWCKLKINHPKDIVFEWIPYNRFNEIKEIGKGGFATVYTGIWKDGPLYYNQSKKQYTRNLNKIVALKLLHNLQNNIPNDFLNEVREYSITKKSNIINIYGISQEPNTNNYIIVLDYAEGGNFDKWMNKNYKNFYWLRKLNVLLNIINGLKEIHQKGMVHCDFHTGNILFLKDNICDLGNDILISDMGLYGKVSNINNTDEIKIYGVMLYIAPEVLRGKPYSQAADIYILDICNEIRPEINEPEAPKCYINLMKKCWDSNSNNRPNAIEIEKEISSFYTSCNSILGQPIYTSSLLLNPFTIKNISDCLDCAISD</sequence>
<dbReference type="PROSITE" id="PS50011">
    <property type="entry name" value="PROTEIN_KINASE_DOM"/>
    <property type="match status" value="1"/>
</dbReference>
<dbReference type="InterPro" id="IPR011009">
    <property type="entry name" value="Kinase-like_dom_sf"/>
</dbReference>
<accession>A0A2N1MT96</accession>
<dbReference type="Pfam" id="PF07714">
    <property type="entry name" value="PK_Tyr_Ser-Thr"/>
    <property type="match status" value="1"/>
</dbReference>
<dbReference type="InterPro" id="IPR001245">
    <property type="entry name" value="Ser-Thr/Tyr_kinase_cat_dom"/>
</dbReference>
<dbReference type="SUPFAM" id="SSF56112">
    <property type="entry name" value="Protein kinase-like (PK-like)"/>
    <property type="match status" value="1"/>
</dbReference>
<dbReference type="Proteomes" id="UP000233469">
    <property type="component" value="Unassembled WGS sequence"/>
</dbReference>
<feature type="domain" description="Protein kinase" evidence="3">
    <location>
        <begin position="981"/>
        <end position="1235"/>
    </location>
</feature>
<dbReference type="InterPro" id="IPR051681">
    <property type="entry name" value="Ser/Thr_Kinases-Pseudokinases"/>
</dbReference>